<comment type="caution">
    <text evidence="2">The sequence shown here is derived from an EMBL/GenBank/DDBJ whole genome shotgun (WGS) entry which is preliminary data.</text>
</comment>
<dbReference type="SUPFAM" id="SSF143422">
    <property type="entry name" value="Transposase IS200-like"/>
    <property type="match status" value="1"/>
</dbReference>
<evidence type="ECO:0000313" key="3">
    <source>
        <dbReference type="Proteomes" id="UP000179243"/>
    </source>
</evidence>
<dbReference type="InterPro" id="IPR036515">
    <property type="entry name" value="Transposase_17_sf"/>
</dbReference>
<feature type="region of interest" description="Disordered" evidence="1">
    <location>
        <begin position="1"/>
        <end position="29"/>
    </location>
</feature>
<dbReference type="GO" id="GO:0006313">
    <property type="term" value="P:DNA transposition"/>
    <property type="evidence" value="ECO:0007669"/>
    <property type="project" value="InterPro"/>
</dbReference>
<proteinExistence type="predicted"/>
<name>A0A1F7F1N8_UNCRA</name>
<evidence type="ECO:0000313" key="2">
    <source>
        <dbReference type="EMBL" id="OGK00541.1"/>
    </source>
</evidence>
<feature type="compositionally biased region" description="Basic and acidic residues" evidence="1">
    <location>
        <begin position="14"/>
        <end position="29"/>
    </location>
</feature>
<dbReference type="Proteomes" id="UP000179243">
    <property type="component" value="Unassembled WGS sequence"/>
</dbReference>
<dbReference type="Gene3D" id="3.30.70.1290">
    <property type="entry name" value="Transposase IS200-like"/>
    <property type="match status" value="1"/>
</dbReference>
<evidence type="ECO:0008006" key="4">
    <source>
        <dbReference type="Google" id="ProtNLM"/>
    </source>
</evidence>
<dbReference type="GO" id="GO:0003677">
    <property type="term" value="F:DNA binding"/>
    <property type="evidence" value="ECO:0007669"/>
    <property type="project" value="InterPro"/>
</dbReference>
<dbReference type="GO" id="GO:0004803">
    <property type="term" value="F:transposase activity"/>
    <property type="evidence" value="ECO:0007669"/>
    <property type="project" value="InterPro"/>
</dbReference>
<accession>A0A1F7F1N8</accession>
<organism evidence="2 3">
    <name type="scientific">Candidatus Raymondbacteria bacterium RIFOXYD12_FULL_49_13</name>
    <dbReference type="NCBI Taxonomy" id="1817890"/>
    <lineage>
        <taxon>Bacteria</taxon>
        <taxon>Raymondiibacteriota</taxon>
    </lineage>
</organism>
<gene>
    <name evidence="2" type="ORF">A2519_21715</name>
</gene>
<sequence length="106" mass="12389">MHNAPTGGNAGNDYIDHHKIDPHKPEKPIKISDYRMPGSIGSIIQGFKTVTQRVIRYNDKYHAFEWQRDYHDHIIRNAGEYDRIAAYIRNNRPEWELKHGAMIPPP</sequence>
<dbReference type="EMBL" id="MFYX01000145">
    <property type="protein sequence ID" value="OGK00541.1"/>
    <property type="molecule type" value="Genomic_DNA"/>
</dbReference>
<evidence type="ECO:0000256" key="1">
    <source>
        <dbReference type="SAM" id="MobiDB-lite"/>
    </source>
</evidence>
<reference evidence="2 3" key="1">
    <citation type="journal article" date="2016" name="Nat. Commun.">
        <title>Thousands of microbial genomes shed light on interconnected biogeochemical processes in an aquifer system.</title>
        <authorList>
            <person name="Anantharaman K."/>
            <person name="Brown C.T."/>
            <person name="Hug L.A."/>
            <person name="Sharon I."/>
            <person name="Castelle C.J."/>
            <person name="Probst A.J."/>
            <person name="Thomas B.C."/>
            <person name="Singh A."/>
            <person name="Wilkins M.J."/>
            <person name="Karaoz U."/>
            <person name="Brodie E.L."/>
            <person name="Williams K.H."/>
            <person name="Hubbard S.S."/>
            <person name="Banfield J.F."/>
        </authorList>
    </citation>
    <scope>NUCLEOTIDE SEQUENCE [LARGE SCALE GENOMIC DNA]</scope>
</reference>
<protein>
    <recommendedName>
        <fullName evidence="4">Transposase IS200-like domain-containing protein</fullName>
    </recommendedName>
</protein>
<dbReference type="AlphaFoldDB" id="A0A1F7F1N8"/>